<name>A0AAV1UVM3_9STRA</name>
<feature type="region of interest" description="Disordered" evidence="1">
    <location>
        <begin position="1"/>
        <end position="35"/>
    </location>
</feature>
<evidence type="ECO:0000313" key="3">
    <source>
        <dbReference type="Proteomes" id="UP001162060"/>
    </source>
</evidence>
<proteinExistence type="predicted"/>
<evidence type="ECO:0000256" key="1">
    <source>
        <dbReference type="SAM" id="MobiDB-lite"/>
    </source>
</evidence>
<dbReference type="Proteomes" id="UP001162060">
    <property type="component" value="Unassembled WGS sequence"/>
</dbReference>
<sequence>MCVATSAVLSGWSIGEDDGDEEEEEDGHGTRRFEK</sequence>
<dbReference type="AlphaFoldDB" id="A0AAV1UVM3"/>
<reference evidence="2" key="1">
    <citation type="submission" date="2024-01" db="EMBL/GenBank/DDBJ databases">
        <authorList>
            <person name="Webb A."/>
        </authorList>
    </citation>
    <scope>NUCLEOTIDE SEQUENCE</scope>
    <source>
        <strain evidence="2">Pm1</strain>
    </source>
</reference>
<accession>A0AAV1UVM3</accession>
<feature type="compositionally biased region" description="Acidic residues" evidence="1">
    <location>
        <begin position="15"/>
        <end position="26"/>
    </location>
</feature>
<protein>
    <submittedName>
        <fullName evidence="2">Uncharacterized protein</fullName>
    </submittedName>
</protein>
<evidence type="ECO:0000313" key="2">
    <source>
        <dbReference type="EMBL" id="CAK7937667.1"/>
    </source>
</evidence>
<organism evidence="2 3">
    <name type="scientific">Peronospora matthiolae</name>
    <dbReference type="NCBI Taxonomy" id="2874970"/>
    <lineage>
        <taxon>Eukaryota</taxon>
        <taxon>Sar</taxon>
        <taxon>Stramenopiles</taxon>
        <taxon>Oomycota</taxon>
        <taxon>Peronosporomycetes</taxon>
        <taxon>Peronosporales</taxon>
        <taxon>Peronosporaceae</taxon>
        <taxon>Peronospora</taxon>
    </lineage>
</organism>
<comment type="caution">
    <text evidence="2">The sequence shown here is derived from an EMBL/GenBank/DDBJ whole genome shotgun (WGS) entry which is preliminary data.</text>
</comment>
<dbReference type="EMBL" id="CAKLBY020000227">
    <property type="protein sequence ID" value="CAK7937667.1"/>
    <property type="molecule type" value="Genomic_DNA"/>
</dbReference>
<gene>
    <name evidence="2" type="ORF">PM001_LOCUS22817</name>
</gene>